<organism evidence="7 8">
    <name type="scientific">Botryotinia fuckeliana (strain B05.10)</name>
    <name type="common">Noble rot fungus</name>
    <name type="synonym">Botrytis cinerea</name>
    <dbReference type="NCBI Taxonomy" id="332648"/>
    <lineage>
        <taxon>Eukaryota</taxon>
        <taxon>Fungi</taxon>
        <taxon>Dikarya</taxon>
        <taxon>Ascomycota</taxon>
        <taxon>Pezizomycotina</taxon>
        <taxon>Leotiomycetes</taxon>
        <taxon>Helotiales</taxon>
        <taxon>Sclerotiniaceae</taxon>
        <taxon>Botrytis</taxon>
    </lineage>
</organism>
<dbReference type="Gene3D" id="1.20.1250.20">
    <property type="entry name" value="MFS general substrate transporter like domains"/>
    <property type="match status" value="1"/>
</dbReference>
<dbReference type="Pfam" id="PF07690">
    <property type="entry name" value="MFS_1"/>
    <property type="match status" value="1"/>
</dbReference>
<comment type="subcellular location">
    <subcellularLocation>
        <location evidence="1">Membrane</location>
        <topology evidence="1">Multi-pass membrane protein</topology>
    </subcellularLocation>
</comment>
<dbReference type="FunFam" id="1.20.1250.20:FF:000011">
    <property type="entry name" value="MFS multidrug transporter, putative"/>
    <property type="match status" value="1"/>
</dbReference>
<feature type="transmembrane region" description="Helical" evidence="5">
    <location>
        <begin position="365"/>
        <end position="385"/>
    </location>
</feature>
<name>A0A384JWX7_BOTFB</name>
<dbReference type="SUPFAM" id="SSF103473">
    <property type="entry name" value="MFS general substrate transporter"/>
    <property type="match status" value="1"/>
</dbReference>
<evidence type="ECO:0000256" key="2">
    <source>
        <dbReference type="ARBA" id="ARBA00022692"/>
    </source>
</evidence>
<feature type="transmembrane region" description="Helical" evidence="5">
    <location>
        <begin position="178"/>
        <end position="199"/>
    </location>
</feature>
<keyword evidence="3 5" id="KW-1133">Transmembrane helix</keyword>
<evidence type="ECO:0000313" key="8">
    <source>
        <dbReference type="Proteomes" id="UP000001798"/>
    </source>
</evidence>
<dbReference type="EMBL" id="CP009815">
    <property type="protein sequence ID" value="ATZ54854.1"/>
    <property type="molecule type" value="Genomic_DNA"/>
</dbReference>
<keyword evidence="2 5" id="KW-0812">Transmembrane</keyword>
<reference evidence="7 8" key="2">
    <citation type="journal article" date="2012" name="Eukaryot. Cell">
        <title>Genome update of Botrytis cinerea strains B05.10 and T4.</title>
        <authorList>
            <person name="Staats M."/>
            <person name="van Kan J.A."/>
        </authorList>
    </citation>
    <scope>NUCLEOTIDE SEQUENCE [LARGE SCALE GENOMIC DNA]</scope>
    <source>
        <strain evidence="7 8">B05.10</strain>
    </source>
</reference>
<evidence type="ECO:0000256" key="5">
    <source>
        <dbReference type="SAM" id="Phobius"/>
    </source>
</evidence>
<dbReference type="AlphaFoldDB" id="A0A384JWX7"/>
<dbReference type="GO" id="GO:0022857">
    <property type="term" value="F:transmembrane transporter activity"/>
    <property type="evidence" value="ECO:0007669"/>
    <property type="project" value="InterPro"/>
</dbReference>
<feature type="transmembrane region" description="Helical" evidence="5">
    <location>
        <begin position="463"/>
        <end position="482"/>
    </location>
</feature>
<dbReference type="VEuPathDB" id="FungiDB:Bcin11g01770"/>
<evidence type="ECO:0000256" key="1">
    <source>
        <dbReference type="ARBA" id="ARBA00004141"/>
    </source>
</evidence>
<protein>
    <recommendedName>
        <fullName evidence="6">Major facilitator superfamily (MFS) profile domain-containing protein</fullName>
    </recommendedName>
</protein>
<gene>
    <name evidence="7" type="ORF">BCIN_11g01770</name>
</gene>
<evidence type="ECO:0000256" key="3">
    <source>
        <dbReference type="ARBA" id="ARBA00022989"/>
    </source>
</evidence>
<dbReference type="GO" id="GO:0042908">
    <property type="term" value="P:xenobiotic transport"/>
    <property type="evidence" value="ECO:0007669"/>
    <property type="project" value="UniProtKB-ARBA"/>
</dbReference>
<dbReference type="OrthoDB" id="6770063at2759"/>
<dbReference type="CDD" id="cd17323">
    <property type="entry name" value="MFS_Tpo1_MDR_like"/>
    <property type="match status" value="1"/>
</dbReference>
<feature type="transmembrane region" description="Helical" evidence="5">
    <location>
        <begin position="205"/>
        <end position="227"/>
    </location>
</feature>
<dbReference type="KEGG" id="bfu:BCIN_11g01770"/>
<dbReference type="OMA" id="APLMDYW"/>
<dbReference type="PROSITE" id="PS50850">
    <property type="entry name" value="MFS"/>
    <property type="match status" value="1"/>
</dbReference>
<feature type="transmembrane region" description="Helical" evidence="5">
    <location>
        <begin position="118"/>
        <end position="138"/>
    </location>
</feature>
<accession>A0A384JWX7</accession>
<dbReference type="PROSITE" id="PS00216">
    <property type="entry name" value="SUGAR_TRANSPORT_1"/>
    <property type="match status" value="1"/>
</dbReference>
<evidence type="ECO:0000256" key="4">
    <source>
        <dbReference type="ARBA" id="ARBA00023136"/>
    </source>
</evidence>
<reference evidence="7 8" key="3">
    <citation type="journal article" date="2017" name="Mol. Plant Pathol.">
        <title>A gapless genome sequence of the fungus Botrytis cinerea.</title>
        <authorList>
            <person name="Van Kan J.A."/>
            <person name="Stassen J.H."/>
            <person name="Mosbach A."/>
            <person name="Van Der Lee T.A."/>
            <person name="Faino L."/>
            <person name="Farmer A.D."/>
            <person name="Papasotiriou D.G."/>
            <person name="Zhou S."/>
            <person name="Seidl M.F."/>
            <person name="Cottam E."/>
            <person name="Edel D."/>
            <person name="Hahn M."/>
            <person name="Schwartz D.C."/>
            <person name="Dietrich R.A."/>
            <person name="Widdison S."/>
            <person name="Scalliet G."/>
        </authorList>
    </citation>
    <scope>NUCLEOTIDE SEQUENCE [LARGE SCALE GENOMIC DNA]</scope>
    <source>
        <strain evidence="7 8">B05.10</strain>
    </source>
</reference>
<feature type="transmembrane region" description="Helical" evidence="5">
    <location>
        <begin position="144"/>
        <end position="166"/>
    </location>
</feature>
<keyword evidence="8" id="KW-1185">Reference proteome</keyword>
<dbReference type="GeneID" id="5437179"/>
<feature type="transmembrane region" description="Helical" evidence="5">
    <location>
        <begin position="324"/>
        <end position="344"/>
    </location>
</feature>
<dbReference type="PANTHER" id="PTHR23502">
    <property type="entry name" value="MAJOR FACILITATOR SUPERFAMILY"/>
    <property type="match status" value="1"/>
</dbReference>
<keyword evidence="4 5" id="KW-0472">Membrane</keyword>
<evidence type="ECO:0000259" key="6">
    <source>
        <dbReference type="PROSITE" id="PS50850"/>
    </source>
</evidence>
<dbReference type="GO" id="GO:0016020">
    <property type="term" value="C:membrane"/>
    <property type="evidence" value="ECO:0007669"/>
    <property type="project" value="UniProtKB-SubCell"/>
</dbReference>
<feature type="transmembrane region" description="Helical" evidence="5">
    <location>
        <begin position="90"/>
        <end position="111"/>
    </location>
</feature>
<dbReference type="PANTHER" id="PTHR23502:SF60">
    <property type="entry name" value="MAJOR FACILITATOR SUPERFAMILY (MFS) PROFILE DOMAIN-CONTAINING PROTEIN-RELATED"/>
    <property type="match status" value="1"/>
</dbReference>
<dbReference type="GO" id="GO:0140115">
    <property type="term" value="P:export across plasma membrane"/>
    <property type="evidence" value="ECO:0007669"/>
    <property type="project" value="UniProtKB-ARBA"/>
</dbReference>
<dbReference type="InterPro" id="IPR005829">
    <property type="entry name" value="Sugar_transporter_CS"/>
</dbReference>
<sequence length="493" mass="54392">MDPENDPEKASEKTSTPITTTYAEAEAEYLVAFTIPQDPTNPKCWPTYQKWCTTLVLSSTGFNRIAVSTIMAPALPMVASELHMTSLESVMAMSVYLLATAFGPLLIGPLSELYGRRVVLHTTSVWFLIWNIVCGFAHTKGLLIAARLMAGLGASAIYALGSGVLGDVWRSDERGRSLGIYSLLPLFGAAAGPIIGGYITEYTTWRWMFWSTSIFQAIMIVISIPLFRETHGPTILRHKAKELRRSTGNSRYYTEDEALGKGRSISWVLMRSFSRPIRLLLFHPIIQVQACLSAFDYGITYITLSTYSDIWTLEYHESISKSGLHYLAMCLGEIVGAQIGGPLLDLVFRRMKQRANGVEMPEFRVPIMIPSFVLIPLGLLVYGWAAQKHAPWIVVDLGAFVLCFGMQIGGQALQAYVIDSYPDHTGSASAASQFLRSLTAFGFPLFAPKMYQVLGHGWGNSTLAFVAIAIGIPAPLGIWWYGPRLRAKGLSSY</sequence>
<proteinExistence type="predicted"/>
<dbReference type="InterPro" id="IPR036259">
    <property type="entry name" value="MFS_trans_sf"/>
</dbReference>
<evidence type="ECO:0000313" key="7">
    <source>
        <dbReference type="EMBL" id="ATZ54854.1"/>
    </source>
</evidence>
<dbReference type="Proteomes" id="UP000001798">
    <property type="component" value="Chromosome 11"/>
</dbReference>
<feature type="domain" description="Major facilitator superfamily (MFS) profile" evidence="6">
    <location>
        <begin position="53"/>
        <end position="486"/>
    </location>
</feature>
<dbReference type="InterPro" id="IPR020846">
    <property type="entry name" value="MFS_dom"/>
</dbReference>
<feature type="transmembrane region" description="Helical" evidence="5">
    <location>
        <begin position="391"/>
        <end position="413"/>
    </location>
</feature>
<dbReference type="RefSeq" id="XP_001556648.1">
    <property type="nucleotide sequence ID" value="XM_001556598.2"/>
</dbReference>
<reference evidence="7 8" key="1">
    <citation type="journal article" date="2011" name="PLoS Genet.">
        <title>Genomic analysis of the necrotrophic fungal pathogens Sclerotinia sclerotiorum and Botrytis cinerea.</title>
        <authorList>
            <person name="Amselem J."/>
            <person name="Cuomo C.A."/>
            <person name="van Kan J.A."/>
            <person name="Viaud M."/>
            <person name="Benito E.P."/>
            <person name="Couloux A."/>
            <person name="Coutinho P.M."/>
            <person name="de Vries R.P."/>
            <person name="Dyer P.S."/>
            <person name="Fillinger S."/>
            <person name="Fournier E."/>
            <person name="Gout L."/>
            <person name="Hahn M."/>
            <person name="Kohn L."/>
            <person name="Lapalu N."/>
            <person name="Plummer K.M."/>
            <person name="Pradier J.M."/>
            <person name="Quevillon E."/>
            <person name="Sharon A."/>
            <person name="Simon A."/>
            <person name="ten Have A."/>
            <person name="Tudzynski B."/>
            <person name="Tudzynski P."/>
            <person name="Wincker P."/>
            <person name="Andrew M."/>
            <person name="Anthouard V."/>
            <person name="Beever R.E."/>
            <person name="Beffa R."/>
            <person name="Benoit I."/>
            <person name="Bouzid O."/>
            <person name="Brault B."/>
            <person name="Chen Z."/>
            <person name="Choquer M."/>
            <person name="Collemare J."/>
            <person name="Cotton P."/>
            <person name="Danchin E.G."/>
            <person name="Da Silva C."/>
            <person name="Gautier A."/>
            <person name="Giraud C."/>
            <person name="Giraud T."/>
            <person name="Gonzalez C."/>
            <person name="Grossetete S."/>
            <person name="Guldener U."/>
            <person name="Henrissat B."/>
            <person name="Howlett B.J."/>
            <person name="Kodira C."/>
            <person name="Kretschmer M."/>
            <person name="Lappartient A."/>
            <person name="Leroch M."/>
            <person name="Levis C."/>
            <person name="Mauceli E."/>
            <person name="Neuveglise C."/>
            <person name="Oeser B."/>
            <person name="Pearson M."/>
            <person name="Poulain J."/>
            <person name="Poussereau N."/>
            <person name="Quesneville H."/>
            <person name="Rascle C."/>
            <person name="Schumacher J."/>
            <person name="Segurens B."/>
            <person name="Sexton A."/>
            <person name="Silva E."/>
            <person name="Sirven C."/>
            <person name="Soanes D.M."/>
            <person name="Talbot N.J."/>
            <person name="Templeton M."/>
            <person name="Yandava C."/>
            <person name="Yarden O."/>
            <person name="Zeng Q."/>
            <person name="Rollins J.A."/>
            <person name="Lebrun M.H."/>
            <person name="Dickman M."/>
        </authorList>
    </citation>
    <scope>NUCLEOTIDE SEQUENCE [LARGE SCALE GENOMIC DNA]</scope>
    <source>
        <strain evidence="7 8">B05.10</strain>
    </source>
</reference>
<dbReference type="InterPro" id="IPR011701">
    <property type="entry name" value="MFS"/>
</dbReference>